<organism evidence="2 3">
    <name type="scientific">Streptosporangium jomthongense</name>
    <dbReference type="NCBI Taxonomy" id="1193683"/>
    <lineage>
        <taxon>Bacteria</taxon>
        <taxon>Bacillati</taxon>
        <taxon>Actinomycetota</taxon>
        <taxon>Actinomycetes</taxon>
        <taxon>Streptosporangiales</taxon>
        <taxon>Streptosporangiaceae</taxon>
        <taxon>Streptosporangium</taxon>
    </lineage>
</organism>
<evidence type="ECO:0000259" key="1">
    <source>
        <dbReference type="Pfam" id="PF11716"/>
    </source>
</evidence>
<dbReference type="InterPro" id="IPR017517">
    <property type="entry name" value="Maleyloyr_isom"/>
</dbReference>
<evidence type="ECO:0000313" key="3">
    <source>
        <dbReference type="Proteomes" id="UP001595698"/>
    </source>
</evidence>
<protein>
    <submittedName>
        <fullName evidence="2">TIGR03086 family metal-binding protein</fullName>
    </submittedName>
</protein>
<sequence length="189" mass="20444">MVPEGFVRALDGFETVLAAVPSGRWDSPSPCEGWRAVDVAGHVIAGLSVVKARAVGQALLEADPDWREVAGPDPVATWRAVRADMTAALEPEALARRIPLALDLEVTLGQWLEQYPLELLVHTWDLARATGQDVVLDPCLTRQALETARLFAPQGREAGMLGPERAVADDADDQTRLLALFGRDVTETT</sequence>
<dbReference type="Proteomes" id="UP001595698">
    <property type="component" value="Unassembled WGS sequence"/>
</dbReference>
<dbReference type="InterPro" id="IPR017520">
    <property type="entry name" value="CHP03086"/>
</dbReference>
<comment type="caution">
    <text evidence="2">The sequence shown here is derived from an EMBL/GenBank/DDBJ whole genome shotgun (WGS) entry which is preliminary data.</text>
</comment>
<dbReference type="Pfam" id="PF11716">
    <property type="entry name" value="MDMPI_N"/>
    <property type="match status" value="1"/>
</dbReference>
<dbReference type="EMBL" id="JBHSBC010000049">
    <property type="protein sequence ID" value="MFC3985827.1"/>
    <property type="molecule type" value="Genomic_DNA"/>
</dbReference>
<proteinExistence type="predicted"/>
<evidence type="ECO:0000313" key="2">
    <source>
        <dbReference type="EMBL" id="MFC3985827.1"/>
    </source>
</evidence>
<dbReference type="RefSeq" id="WP_386195968.1">
    <property type="nucleotide sequence ID" value="NZ_JBHSBC010000049.1"/>
</dbReference>
<name>A0ABV8FAY3_9ACTN</name>
<keyword evidence="3" id="KW-1185">Reference proteome</keyword>
<gene>
    <name evidence="2" type="ORF">ACFOYY_37270</name>
</gene>
<dbReference type="NCBIfam" id="TIGR03083">
    <property type="entry name" value="maleylpyruvate isomerase family mycothiol-dependent enzyme"/>
    <property type="match status" value="1"/>
</dbReference>
<dbReference type="NCBIfam" id="TIGR03086">
    <property type="entry name" value="TIGR03086 family metal-binding protein"/>
    <property type="match status" value="1"/>
</dbReference>
<reference evidence="3" key="1">
    <citation type="journal article" date="2019" name="Int. J. Syst. Evol. Microbiol.">
        <title>The Global Catalogue of Microorganisms (GCM) 10K type strain sequencing project: providing services to taxonomists for standard genome sequencing and annotation.</title>
        <authorList>
            <consortium name="The Broad Institute Genomics Platform"/>
            <consortium name="The Broad Institute Genome Sequencing Center for Infectious Disease"/>
            <person name="Wu L."/>
            <person name="Ma J."/>
        </authorList>
    </citation>
    <scope>NUCLEOTIDE SEQUENCE [LARGE SCALE GENOMIC DNA]</scope>
    <source>
        <strain evidence="3">TBRC 7912</strain>
    </source>
</reference>
<dbReference type="InterPro" id="IPR024344">
    <property type="entry name" value="MDMPI_metal-binding"/>
</dbReference>
<accession>A0ABV8FAY3</accession>
<dbReference type="InterPro" id="IPR034660">
    <property type="entry name" value="DinB/YfiT-like"/>
</dbReference>
<dbReference type="SUPFAM" id="SSF109854">
    <property type="entry name" value="DinB/YfiT-like putative metalloenzymes"/>
    <property type="match status" value="1"/>
</dbReference>
<feature type="domain" description="Mycothiol-dependent maleylpyruvate isomerase metal-binding" evidence="1">
    <location>
        <begin position="9"/>
        <end position="127"/>
    </location>
</feature>
<dbReference type="Gene3D" id="1.20.120.450">
    <property type="entry name" value="dinb family like domain"/>
    <property type="match status" value="1"/>
</dbReference>